<feature type="non-terminal residue" evidence="1">
    <location>
        <position position="1"/>
    </location>
</feature>
<dbReference type="AlphaFoldDB" id="X1QK34"/>
<organism evidence="1">
    <name type="scientific">marine sediment metagenome</name>
    <dbReference type="NCBI Taxonomy" id="412755"/>
    <lineage>
        <taxon>unclassified sequences</taxon>
        <taxon>metagenomes</taxon>
        <taxon>ecological metagenomes</taxon>
    </lineage>
</organism>
<evidence type="ECO:0000313" key="1">
    <source>
        <dbReference type="EMBL" id="GAI51370.1"/>
    </source>
</evidence>
<proteinExistence type="predicted"/>
<sequence length="123" mass="14457">NLTTEQRAQANLLGEELIERARSDRSQLWSADLETNYHFDETENGWRLVEGQESIGFCSRWIELDAVERNEQGEIVENGTIDPAAIRVNSYVQWTQRISRTIHHQTYLTRHLNNQAWIQTDWS</sequence>
<gene>
    <name evidence="1" type="ORF">S06H3_64227</name>
</gene>
<name>X1QK34_9ZZZZ</name>
<comment type="caution">
    <text evidence="1">The sequence shown here is derived from an EMBL/GenBank/DDBJ whole genome shotgun (WGS) entry which is preliminary data.</text>
</comment>
<reference evidence="1" key="1">
    <citation type="journal article" date="2014" name="Front. Microbiol.">
        <title>High frequency of phylogenetically diverse reductive dehalogenase-homologous genes in deep subseafloor sedimentary metagenomes.</title>
        <authorList>
            <person name="Kawai M."/>
            <person name="Futagami T."/>
            <person name="Toyoda A."/>
            <person name="Takaki Y."/>
            <person name="Nishi S."/>
            <person name="Hori S."/>
            <person name="Arai W."/>
            <person name="Tsubouchi T."/>
            <person name="Morono Y."/>
            <person name="Uchiyama I."/>
            <person name="Ito T."/>
            <person name="Fujiyama A."/>
            <person name="Inagaki F."/>
            <person name="Takami H."/>
        </authorList>
    </citation>
    <scope>NUCLEOTIDE SEQUENCE</scope>
    <source>
        <strain evidence="1">Expedition CK06-06</strain>
    </source>
</reference>
<dbReference type="EMBL" id="BARV01042835">
    <property type="protein sequence ID" value="GAI51370.1"/>
    <property type="molecule type" value="Genomic_DNA"/>
</dbReference>
<protein>
    <submittedName>
        <fullName evidence="1">Uncharacterized protein</fullName>
    </submittedName>
</protein>
<accession>X1QK34</accession>
<feature type="non-terminal residue" evidence="1">
    <location>
        <position position="123"/>
    </location>
</feature>